<feature type="domain" description="Amine oxidase" evidence="7">
    <location>
        <begin position="192"/>
        <end position="674"/>
    </location>
</feature>
<organism evidence="8 9">
    <name type="scientific">Streptomyces finlayi</name>
    <dbReference type="NCBI Taxonomy" id="67296"/>
    <lineage>
        <taxon>Bacteria</taxon>
        <taxon>Bacillati</taxon>
        <taxon>Actinomycetota</taxon>
        <taxon>Actinomycetes</taxon>
        <taxon>Kitasatosporales</taxon>
        <taxon>Streptomycetaceae</taxon>
        <taxon>Streptomyces</taxon>
    </lineage>
</organism>
<comment type="caution">
    <text evidence="8">The sequence shown here is derived from an EMBL/GenBank/DDBJ whole genome shotgun (WGS) entry which is preliminary data.</text>
</comment>
<dbReference type="SUPFAM" id="SSF51905">
    <property type="entry name" value="FAD/NAD(P)-binding domain"/>
    <property type="match status" value="1"/>
</dbReference>
<dbReference type="PANTHER" id="PTHR46091:SF3">
    <property type="entry name" value="AMINE OXIDASE DOMAIN-CONTAINING PROTEIN"/>
    <property type="match status" value="1"/>
</dbReference>
<feature type="region of interest" description="Disordered" evidence="6">
    <location>
        <begin position="133"/>
        <end position="183"/>
    </location>
</feature>
<evidence type="ECO:0000256" key="1">
    <source>
        <dbReference type="ARBA" id="ARBA00022630"/>
    </source>
</evidence>
<keyword evidence="2" id="KW-0732">Signal</keyword>
<keyword evidence="4" id="KW-0521">NADP</keyword>
<dbReference type="PANTHER" id="PTHR46091">
    <property type="entry name" value="BLR7054 PROTEIN"/>
    <property type="match status" value="1"/>
</dbReference>
<name>A0A918WYJ1_9ACTN</name>
<keyword evidence="1" id="KW-0285">Flavoprotein</keyword>
<feature type="compositionally biased region" description="Pro residues" evidence="6">
    <location>
        <begin position="136"/>
        <end position="147"/>
    </location>
</feature>
<reference evidence="8" key="2">
    <citation type="submission" date="2020-09" db="EMBL/GenBank/DDBJ databases">
        <authorList>
            <person name="Sun Q."/>
            <person name="Ohkuma M."/>
        </authorList>
    </citation>
    <scope>NUCLEOTIDE SEQUENCE</scope>
    <source>
        <strain evidence="8">JCM 4637</strain>
    </source>
</reference>
<reference evidence="8" key="1">
    <citation type="journal article" date="2014" name="Int. J. Syst. Evol. Microbiol.">
        <title>Complete genome sequence of Corynebacterium casei LMG S-19264T (=DSM 44701T), isolated from a smear-ripened cheese.</title>
        <authorList>
            <consortium name="US DOE Joint Genome Institute (JGI-PGF)"/>
            <person name="Walter F."/>
            <person name="Albersmeier A."/>
            <person name="Kalinowski J."/>
            <person name="Ruckert C."/>
        </authorList>
    </citation>
    <scope>NUCLEOTIDE SEQUENCE</scope>
    <source>
        <strain evidence="8">JCM 4637</strain>
    </source>
</reference>
<dbReference type="AlphaFoldDB" id="A0A918WYJ1"/>
<dbReference type="GO" id="GO:0016491">
    <property type="term" value="F:oxidoreductase activity"/>
    <property type="evidence" value="ECO:0007669"/>
    <property type="project" value="InterPro"/>
</dbReference>
<dbReference type="EMBL" id="BMVC01000007">
    <property type="protein sequence ID" value="GHC96437.1"/>
    <property type="molecule type" value="Genomic_DNA"/>
</dbReference>
<evidence type="ECO:0000256" key="6">
    <source>
        <dbReference type="SAM" id="MobiDB-lite"/>
    </source>
</evidence>
<keyword evidence="3" id="KW-0274">FAD</keyword>
<evidence type="ECO:0000259" key="7">
    <source>
        <dbReference type="Pfam" id="PF01593"/>
    </source>
</evidence>
<dbReference type="InterPro" id="IPR036188">
    <property type="entry name" value="FAD/NAD-bd_sf"/>
</dbReference>
<dbReference type="InterPro" id="IPR002937">
    <property type="entry name" value="Amino_oxidase"/>
</dbReference>
<dbReference type="Pfam" id="PF01593">
    <property type="entry name" value="Amino_oxidase"/>
    <property type="match status" value="1"/>
</dbReference>
<dbReference type="Gene3D" id="3.50.50.60">
    <property type="entry name" value="FAD/NAD(P)-binding domain"/>
    <property type="match status" value="2"/>
</dbReference>
<evidence type="ECO:0000313" key="8">
    <source>
        <dbReference type="EMBL" id="GHC96437.1"/>
    </source>
</evidence>
<protein>
    <recommendedName>
        <fullName evidence="7">Amine oxidase domain-containing protein</fullName>
    </recommendedName>
</protein>
<evidence type="ECO:0000256" key="3">
    <source>
        <dbReference type="ARBA" id="ARBA00022827"/>
    </source>
</evidence>
<evidence type="ECO:0000256" key="5">
    <source>
        <dbReference type="ARBA" id="ARBA00023027"/>
    </source>
</evidence>
<feature type="region of interest" description="Disordered" evidence="6">
    <location>
        <begin position="1"/>
        <end position="90"/>
    </location>
</feature>
<sequence length="722" mass="77006">MTPGPYNYPSARLRSGTVLSGPVLPGVPSRPQGLPPERKDPCAPNPRPKGHPAYPSLLPTHPRRSTVAKRPKKSRPTAPRTPLPYDPVTAAPRGLRAYAPVAAALRGLRAYDALTVLPRGLRPYAFATAALRALRPTPPPPPAPSGHPPRRDRSAPPPRRTTPRPRPAAPRPTSPAPGSHPHDAVVIGGGVGGLVCAAYLAVSGLRVLLAEQHDVTGGNAQVFRRRRAYEFDVGMHYVGDCGPGGLLPAILSGLGLDSDRVPFRPLDPDGFDRIVLPGTTVDVPVGWNKYLKRLCAALPAERRNLTRCVHTLRDVAADLRSGMTTRPGAARAPMTRALITWGGRTLGELYDACALSPTARTLIAAQSGNYGTPPSTTLTSTHATMLDHYLRGAYAPVGSGQTMIASLVEVIEAHGGEVRTRCAVERILVGDDRRVHGVRLAGGETIHVPLVVSNVDYRRTVLDLCRGRGFSTAVLDRTRRATMRAAVATAYVAMDRPLDLPNTNIWWWGSTDIESAYARALDGDGSDPTFAFLSFGSLKDPDSRAVCPPGHSNFQVMTLMPPLDGPPGRYRRDPAYEAVKSRLRDNLVDIAETVLGPVRPHLTHLETATAHTNHRYIQGGSGTPYGFDDWGGHGRRPSIRTGVRGLYAVGANSSFGAGILGTALSGISAAGRILERPLLSEVCAGTVLGSPAQLPPRTPDFDPLRVSRGQARLHARGLAGIG</sequence>
<evidence type="ECO:0000256" key="2">
    <source>
        <dbReference type="ARBA" id="ARBA00022729"/>
    </source>
</evidence>
<accession>A0A918WYJ1</accession>
<dbReference type="PRINTS" id="PR01217">
    <property type="entry name" value="PRICHEXTENSN"/>
</dbReference>
<proteinExistence type="predicted"/>
<feature type="compositionally biased region" description="Pro residues" evidence="6">
    <location>
        <begin position="155"/>
        <end position="175"/>
    </location>
</feature>
<gene>
    <name evidence="8" type="ORF">GCM10010334_36580</name>
</gene>
<feature type="compositionally biased region" description="Basic residues" evidence="6">
    <location>
        <begin position="61"/>
        <end position="75"/>
    </location>
</feature>
<keyword evidence="5" id="KW-0520">NAD</keyword>
<dbReference type="InterPro" id="IPR052206">
    <property type="entry name" value="Retinol_saturase"/>
</dbReference>
<evidence type="ECO:0000256" key="4">
    <source>
        <dbReference type="ARBA" id="ARBA00022857"/>
    </source>
</evidence>
<dbReference type="Proteomes" id="UP000638353">
    <property type="component" value="Unassembled WGS sequence"/>
</dbReference>
<evidence type="ECO:0000313" key="9">
    <source>
        <dbReference type="Proteomes" id="UP000638353"/>
    </source>
</evidence>